<evidence type="ECO:0000313" key="2">
    <source>
        <dbReference type="EMBL" id="GAW98903.1"/>
    </source>
</evidence>
<dbReference type="EMBL" id="BCMF01000004">
    <property type="protein sequence ID" value="GAW98903.1"/>
    <property type="molecule type" value="Genomic_DNA"/>
</dbReference>
<feature type="region of interest" description="Disordered" evidence="1">
    <location>
        <begin position="1"/>
        <end position="26"/>
    </location>
</feature>
<evidence type="ECO:0000256" key="1">
    <source>
        <dbReference type="SAM" id="MobiDB-lite"/>
    </source>
</evidence>
<dbReference type="AlphaFoldDB" id="A0A1Z5IAS6"/>
<keyword evidence="3" id="KW-1185">Reference proteome</keyword>
<sequence>MPEKSRKIEKQHGLPEIKADVKTPPNSGGMMDWGPLFSWGKGLFSKIFKRKKRL</sequence>
<organism evidence="2 3">
    <name type="scientific">Secundilactobacillus mixtipabuli</name>
    <dbReference type="NCBI Taxonomy" id="1435342"/>
    <lineage>
        <taxon>Bacteria</taxon>
        <taxon>Bacillati</taxon>
        <taxon>Bacillota</taxon>
        <taxon>Bacilli</taxon>
        <taxon>Lactobacillales</taxon>
        <taxon>Lactobacillaceae</taxon>
        <taxon>Secundilactobacillus</taxon>
    </lineage>
</organism>
<accession>A0A1Z5IAS6</accession>
<dbReference type="OrthoDB" id="2326989at2"/>
<gene>
    <name evidence="2" type="ORF">IWT30_00862</name>
</gene>
<evidence type="ECO:0000313" key="3">
    <source>
        <dbReference type="Proteomes" id="UP000198374"/>
    </source>
</evidence>
<proteinExistence type="predicted"/>
<name>A0A1Z5IAS6_9LACO</name>
<dbReference type="RefSeq" id="WP_159459284.1">
    <property type="nucleotide sequence ID" value="NZ_BCMF01000004.1"/>
</dbReference>
<dbReference type="Proteomes" id="UP000198374">
    <property type="component" value="Unassembled WGS sequence"/>
</dbReference>
<feature type="compositionally biased region" description="Basic and acidic residues" evidence="1">
    <location>
        <begin position="1"/>
        <end position="21"/>
    </location>
</feature>
<reference evidence="2 3" key="1">
    <citation type="submission" date="2015-11" db="EMBL/GenBank/DDBJ databases">
        <title>Draft genome sequences of new species of the genus Lactobacillus isolated from orchardgrass silage.</title>
        <authorList>
            <person name="Tohno M."/>
            <person name="Tanizawa Y."/>
            <person name="Arita M."/>
        </authorList>
    </citation>
    <scope>NUCLEOTIDE SEQUENCE [LARGE SCALE GENOMIC DNA]</scope>
    <source>
        <strain evidence="2 3">IWT30</strain>
    </source>
</reference>
<protein>
    <submittedName>
        <fullName evidence="2">Uncharacterized protein</fullName>
    </submittedName>
</protein>
<comment type="caution">
    <text evidence="2">The sequence shown here is derived from an EMBL/GenBank/DDBJ whole genome shotgun (WGS) entry which is preliminary data.</text>
</comment>